<dbReference type="SUPFAM" id="SSF48452">
    <property type="entry name" value="TPR-like"/>
    <property type="match status" value="1"/>
</dbReference>
<dbReference type="EMBL" id="JAMQAW010000052">
    <property type="protein sequence ID" value="MCM2392912.1"/>
    <property type="molecule type" value="Genomic_DNA"/>
</dbReference>
<dbReference type="InterPro" id="IPR011990">
    <property type="entry name" value="TPR-like_helical_dom_sf"/>
</dbReference>
<protein>
    <submittedName>
        <fullName evidence="1">Transcriptional regulator</fullName>
    </submittedName>
</protein>
<gene>
    <name evidence="1" type="ORF">NBG84_32295</name>
</gene>
<evidence type="ECO:0000313" key="1">
    <source>
        <dbReference type="EMBL" id="MCM2392912.1"/>
    </source>
</evidence>
<accession>A0ABT0UWY5</accession>
<dbReference type="Proteomes" id="UP001431429">
    <property type="component" value="Unassembled WGS sequence"/>
</dbReference>
<reference evidence="1" key="1">
    <citation type="submission" date="2022-06" db="EMBL/GenBank/DDBJ databases">
        <title>Genome public.</title>
        <authorList>
            <person name="Sun Q."/>
        </authorList>
    </citation>
    <scope>NUCLEOTIDE SEQUENCE</scope>
    <source>
        <strain evidence="1">CWNU-1</strain>
    </source>
</reference>
<evidence type="ECO:0000313" key="2">
    <source>
        <dbReference type="Proteomes" id="UP001431429"/>
    </source>
</evidence>
<keyword evidence="2" id="KW-1185">Reference proteome</keyword>
<proteinExistence type="predicted"/>
<comment type="caution">
    <text evidence="1">The sequence shown here is derived from an EMBL/GenBank/DDBJ whole genome shotgun (WGS) entry which is preliminary data.</text>
</comment>
<organism evidence="1 2">
    <name type="scientific">Streptomyces albipurpureus</name>
    <dbReference type="NCBI Taxonomy" id="2897419"/>
    <lineage>
        <taxon>Bacteria</taxon>
        <taxon>Bacillati</taxon>
        <taxon>Actinomycetota</taxon>
        <taxon>Actinomycetes</taxon>
        <taxon>Kitasatosporales</taxon>
        <taxon>Streptomycetaceae</taxon>
        <taxon>Streptomyces</taxon>
    </lineage>
</organism>
<sequence>MQEFGYTQESLAERINETAALFCGGGLQPCTDRNIRRWLSGQVRWPHARYLVALEHIFGRPAHEIGFVPRGKSSVVPKPPAPLESEEDPVLRRRFVTASTAATFATTLGIDETPQQGRISMGDVGRVNERIDRLEAEFFAIGGSPLVEVAVAYITRLRAALDGCSYSDRVEKELLKSISSLYCKAGWGAWDSDNIVQASRMHSASLQSALVAGDSIAAARAWSALSIQARLEGRHREAVQIVETALSDRRARQDPYICTLLHARLACGHARNRDRSKTARALLRAEQAYDRVPVGGPPAVWLNFLNAAEVSGLAAHAQRELGSYDHAEAAATQALGLLPPALRRSRAYIQVQLAELQVLNSEREGAAATLAEIETPSLVIPRLTGRITAVRRIVAAA</sequence>
<name>A0ABT0UWY5_9ACTN</name>
<dbReference type="RefSeq" id="WP_250923235.1">
    <property type="nucleotide sequence ID" value="NZ_JAMQAW010000052.1"/>
</dbReference>